<reference evidence="3 4" key="1">
    <citation type="submission" date="2019-02" db="EMBL/GenBank/DDBJ databases">
        <title>Deep-cultivation of Planctomycetes and their phenomic and genomic characterization uncovers novel biology.</title>
        <authorList>
            <person name="Wiegand S."/>
            <person name="Jogler M."/>
            <person name="Boedeker C."/>
            <person name="Pinto D."/>
            <person name="Vollmers J."/>
            <person name="Rivas-Marin E."/>
            <person name="Kohn T."/>
            <person name="Peeters S.H."/>
            <person name="Heuer A."/>
            <person name="Rast P."/>
            <person name="Oberbeckmann S."/>
            <person name="Bunk B."/>
            <person name="Jeske O."/>
            <person name="Meyerdierks A."/>
            <person name="Storesund J.E."/>
            <person name="Kallscheuer N."/>
            <person name="Luecker S."/>
            <person name="Lage O.M."/>
            <person name="Pohl T."/>
            <person name="Merkel B.J."/>
            <person name="Hornburger P."/>
            <person name="Mueller R.-W."/>
            <person name="Bruemmer F."/>
            <person name="Labrenz M."/>
            <person name="Spormann A.M."/>
            <person name="Op den Camp H."/>
            <person name="Overmann J."/>
            <person name="Amann R."/>
            <person name="Jetten M.S.M."/>
            <person name="Mascher T."/>
            <person name="Medema M.H."/>
            <person name="Devos D.P."/>
            <person name="Kaster A.-K."/>
            <person name="Ovreas L."/>
            <person name="Rohde M."/>
            <person name="Galperin M.Y."/>
            <person name="Jogler C."/>
        </authorList>
    </citation>
    <scope>NUCLEOTIDE SEQUENCE [LARGE SCALE GENOMIC DNA]</scope>
    <source>
        <strain evidence="3 4">K23_9</strain>
    </source>
</reference>
<dbReference type="AlphaFoldDB" id="A0A517P2B5"/>
<keyword evidence="4" id="KW-1185">Reference proteome</keyword>
<dbReference type="OrthoDB" id="244068at2"/>
<accession>A0A517P2B5</accession>
<gene>
    <name evidence="3" type="ORF">K239x_55360</name>
</gene>
<dbReference type="RefSeq" id="WP_145421233.1">
    <property type="nucleotide sequence ID" value="NZ_CP036526.1"/>
</dbReference>
<feature type="region of interest" description="Disordered" evidence="1">
    <location>
        <begin position="110"/>
        <end position="180"/>
    </location>
</feature>
<feature type="region of interest" description="Disordered" evidence="1">
    <location>
        <begin position="260"/>
        <end position="387"/>
    </location>
</feature>
<dbReference type="EMBL" id="CP036526">
    <property type="protein sequence ID" value="QDT13516.1"/>
    <property type="molecule type" value="Genomic_DNA"/>
</dbReference>
<evidence type="ECO:0000313" key="3">
    <source>
        <dbReference type="EMBL" id="QDT13516.1"/>
    </source>
</evidence>
<evidence type="ECO:0000256" key="2">
    <source>
        <dbReference type="SAM" id="Phobius"/>
    </source>
</evidence>
<keyword evidence="2" id="KW-0812">Transmembrane</keyword>
<proteinExistence type="predicted"/>
<name>A0A517P2B5_9BACT</name>
<evidence type="ECO:0000313" key="4">
    <source>
        <dbReference type="Proteomes" id="UP000319817"/>
    </source>
</evidence>
<keyword evidence="2" id="KW-0472">Membrane</keyword>
<feature type="transmembrane region" description="Helical" evidence="2">
    <location>
        <begin position="220"/>
        <end position="242"/>
    </location>
</feature>
<feature type="compositionally biased region" description="Polar residues" evidence="1">
    <location>
        <begin position="292"/>
        <end position="303"/>
    </location>
</feature>
<feature type="compositionally biased region" description="Pro residues" evidence="1">
    <location>
        <begin position="305"/>
        <end position="315"/>
    </location>
</feature>
<feature type="compositionally biased region" description="Pro residues" evidence="1">
    <location>
        <begin position="116"/>
        <end position="131"/>
    </location>
</feature>
<evidence type="ECO:0000256" key="1">
    <source>
        <dbReference type="SAM" id="MobiDB-lite"/>
    </source>
</evidence>
<protein>
    <submittedName>
        <fullName evidence="3">Uncharacterized protein</fullName>
    </submittedName>
</protein>
<organism evidence="3 4">
    <name type="scientific">Stieleria marina</name>
    <dbReference type="NCBI Taxonomy" id="1930275"/>
    <lineage>
        <taxon>Bacteria</taxon>
        <taxon>Pseudomonadati</taxon>
        <taxon>Planctomycetota</taxon>
        <taxon>Planctomycetia</taxon>
        <taxon>Pirellulales</taxon>
        <taxon>Pirellulaceae</taxon>
        <taxon>Stieleria</taxon>
    </lineage>
</organism>
<keyword evidence="2" id="KW-1133">Transmembrane helix</keyword>
<dbReference type="Proteomes" id="UP000319817">
    <property type="component" value="Chromosome"/>
</dbReference>
<sequence>MSATKLSDLLPVAEGISDPHAYQVFGLDGGEQDGAKIKRAVTAVYAKLKSSKQDADPQVWKQAATLAQQAKAILADPRQRAELDARFGIVPVVSPPAGMPPVVPAGVPPTAASPAVSPPTGLPPTGLPPAAAPVADPLAGMLPPTDPMAAPAPSINPMSPVAPTQQLPPPSAGAPGAGAGAGVAGAGVAAAGIVRAASPSSPQVKVKKTKRRKKSGAGKLMFVVGMCALTALIAGLGVFMYLGRDIAISKDGKLVTQRQLPNAGPAAAQVRPTRQQRDPVMGNPAPRAEPPKTSTGLPMNQFSPPQDPMPGPMNPSLPSTNGDPVASEPIKGTDPDGPGMANPSMDNPAMDSPAMDNMPSQATMPAEVDQPAVNPDGALPVSPGTTSAPVQLTDADIAANEQEIQKVKKVIRDLNWTLMRSSAEKVTQRTLSDAQRIEADALYNLADLASYYRGGLQRGLGAIKATQDFEVTEGVRVLVVEVSPSSLTIKYNGRNRTYSVEEIPFRLAEKIASFAIDLTQPDGIASKAVFQAISPLSNEEYRKDSIEWLEMVDPDMPDVDTKEVAKQIKELF</sequence>